<keyword evidence="2" id="KW-0732">Signal</keyword>
<dbReference type="RefSeq" id="WP_193927591.1">
    <property type="nucleotide sequence ID" value="NZ_JADEYC010000009.1"/>
</dbReference>
<proteinExistence type="predicted"/>
<organism evidence="3 4">
    <name type="scientific">Saccharopolyspora montiporae</name>
    <dbReference type="NCBI Taxonomy" id="2781240"/>
    <lineage>
        <taxon>Bacteria</taxon>
        <taxon>Bacillati</taxon>
        <taxon>Actinomycetota</taxon>
        <taxon>Actinomycetes</taxon>
        <taxon>Pseudonocardiales</taxon>
        <taxon>Pseudonocardiaceae</taxon>
        <taxon>Saccharopolyspora</taxon>
    </lineage>
</organism>
<evidence type="ECO:0000313" key="3">
    <source>
        <dbReference type="EMBL" id="MBE9374163.1"/>
    </source>
</evidence>
<protein>
    <recommendedName>
        <fullName evidence="5">Small secreted protein</fullName>
    </recommendedName>
</protein>
<feature type="compositionally biased region" description="Low complexity" evidence="1">
    <location>
        <begin position="40"/>
        <end position="66"/>
    </location>
</feature>
<dbReference type="PROSITE" id="PS51257">
    <property type="entry name" value="PROKAR_LIPOPROTEIN"/>
    <property type="match status" value="1"/>
</dbReference>
<reference evidence="3" key="1">
    <citation type="submission" date="2020-10" db="EMBL/GenBank/DDBJ databases">
        <title>Diversity and distribution of actinomycetes associated with coral in the coast of Hainan.</title>
        <authorList>
            <person name="Li F."/>
        </authorList>
    </citation>
    <scope>NUCLEOTIDE SEQUENCE</scope>
    <source>
        <strain evidence="3">HNM0983</strain>
    </source>
</reference>
<gene>
    <name evidence="3" type="ORF">IQ251_06850</name>
</gene>
<feature type="compositionally biased region" description="Polar residues" evidence="1">
    <location>
        <begin position="194"/>
        <end position="206"/>
    </location>
</feature>
<feature type="chain" id="PRO_5039541983" description="Small secreted protein" evidence="2">
    <location>
        <begin position="20"/>
        <end position="226"/>
    </location>
</feature>
<dbReference type="AlphaFoldDB" id="A0A929BAK7"/>
<dbReference type="EMBL" id="JADEYC010000009">
    <property type="protein sequence ID" value="MBE9374163.1"/>
    <property type="molecule type" value="Genomic_DNA"/>
</dbReference>
<evidence type="ECO:0000313" key="4">
    <source>
        <dbReference type="Proteomes" id="UP000598360"/>
    </source>
</evidence>
<accession>A0A929BAK7</accession>
<feature type="region of interest" description="Disordered" evidence="1">
    <location>
        <begin position="194"/>
        <end position="226"/>
    </location>
</feature>
<feature type="region of interest" description="Disordered" evidence="1">
    <location>
        <begin position="22"/>
        <end position="101"/>
    </location>
</feature>
<sequence length="226" mass="23949">MRFRSTAVAVLAAVPLALAGCSAGEQAGDPGAQGDQNAEQQAPDQQGPGQQGDQQQGDQPKGPGAAWAGELCGLVGEFTQAQQNLPEPDRSNSAALKKSMVQSLGASADAADRTVQGLRGMEPSPIEGADQVGDSFEQGFVQVSKVLNTARDKAEQVDPADEQKFQEGMTQVQEELKKGEQLNLQEAVAQMDQNPELNAAVQQSPQCAMFTEQQQQQQPPQQQPPQ</sequence>
<evidence type="ECO:0008006" key="5">
    <source>
        <dbReference type="Google" id="ProtNLM"/>
    </source>
</evidence>
<comment type="caution">
    <text evidence="3">The sequence shown here is derived from an EMBL/GenBank/DDBJ whole genome shotgun (WGS) entry which is preliminary data.</text>
</comment>
<evidence type="ECO:0000256" key="1">
    <source>
        <dbReference type="SAM" id="MobiDB-lite"/>
    </source>
</evidence>
<feature type="signal peptide" evidence="2">
    <location>
        <begin position="1"/>
        <end position="19"/>
    </location>
</feature>
<keyword evidence="4" id="KW-1185">Reference proteome</keyword>
<name>A0A929BAK7_9PSEU</name>
<dbReference type="Proteomes" id="UP000598360">
    <property type="component" value="Unassembled WGS sequence"/>
</dbReference>
<evidence type="ECO:0000256" key="2">
    <source>
        <dbReference type="SAM" id="SignalP"/>
    </source>
</evidence>